<keyword evidence="10" id="KW-1015">Disulfide bond</keyword>
<evidence type="ECO:0000256" key="5">
    <source>
        <dbReference type="ARBA" id="ARBA00022692"/>
    </source>
</evidence>
<gene>
    <name evidence="18" type="primary">LOC116288470</name>
</gene>
<dbReference type="GO" id="GO:0005886">
    <property type="term" value="C:plasma membrane"/>
    <property type="evidence" value="ECO:0007669"/>
    <property type="project" value="UniProtKB-SubCell"/>
</dbReference>
<evidence type="ECO:0000259" key="15">
    <source>
        <dbReference type="Pfam" id="PF08016"/>
    </source>
</evidence>
<feature type="transmembrane region" description="Helical" evidence="14">
    <location>
        <begin position="567"/>
        <end position="588"/>
    </location>
</feature>
<dbReference type="OrthoDB" id="263481at2759"/>
<dbReference type="InterPro" id="IPR039031">
    <property type="entry name" value="Mucolipin"/>
</dbReference>
<sequence>MTEYRDADYQRLRPYPTELTDRVSGSFENMNFISTRVGSRGSRHLARSFNLNTDEELSEPRPLGRENPVHYGSRGSRHLARSINANTNIEDDVNERLLNDRDSSVHYDSIYDSEEYGSQRNGIAFMRKRLKAHFMNPYEKFKKRGRKPWKLFIQMLKIFLVTAQVVIFGQELFSVVTYMENSLNTFKHLFILDYSDDGVFIFTKEHYYKQVQHTVFQYYTIRQTPVGIYIPTIQSDNLSRPLQLCKYEYQEGFIDPGNHTYIFNRNTNWLCQKLLPPIHSDANLTSFRIRNNITQDFDRSIKISITAAGIRSLHLKDDPECYEFNITITFDNSNHDGKIPVDLIAQASKCKNTGFQDDDIAVRNVYVAVDAAVILVCIGSLALCIRSLGKHFKLVKATRRFFRQELHDHLSYWDCLDLINLWFILIVISDTCTILGSIFKILIDSKKQQMTTVLSMYNTCSIFLGTGVLFTWIGVLRYLGYMKKYNILLVTLRASGPSVLRFCVCAALLYFGFMFCGWIVLGPYHPKFRNLSTVSECLFSLINGDDMYMTYSEMQKRNIYIWVFSKIYLYVFISLFIYVVLSLFIGIISDTYERIKDWGHPPCTKIQRFVHGPNCQRCAEEYRDDENDGNRCGSTVEQIDD</sequence>
<dbReference type="PANTHER" id="PTHR12127:SF7">
    <property type="entry name" value="SD02261P"/>
    <property type="match status" value="1"/>
</dbReference>
<keyword evidence="9 14" id="KW-0472">Membrane</keyword>
<keyword evidence="11" id="KW-0407">Ion channel</keyword>
<dbReference type="FunFam" id="1.10.287.70:FF:000033">
    <property type="entry name" value="Mucolipin 1"/>
    <property type="match status" value="1"/>
</dbReference>
<dbReference type="Pfam" id="PF08016">
    <property type="entry name" value="PKD_channel"/>
    <property type="match status" value="1"/>
</dbReference>
<feature type="transmembrane region" description="Helical" evidence="14">
    <location>
        <begin position="455"/>
        <end position="479"/>
    </location>
</feature>
<evidence type="ECO:0000259" key="16">
    <source>
        <dbReference type="Pfam" id="PF21381"/>
    </source>
</evidence>
<feature type="domain" description="Mucolipin extracytosolic" evidence="16">
    <location>
        <begin position="175"/>
        <end position="348"/>
    </location>
</feature>
<dbReference type="CDD" id="cd21050">
    <property type="entry name" value="ELD_TRPML"/>
    <property type="match status" value="1"/>
</dbReference>
<evidence type="ECO:0000256" key="8">
    <source>
        <dbReference type="ARBA" id="ARBA00023065"/>
    </source>
</evidence>
<keyword evidence="4" id="KW-1003">Cell membrane</keyword>
<dbReference type="InterPro" id="IPR049134">
    <property type="entry name" value="MCLN_ECD"/>
</dbReference>
<evidence type="ECO:0000256" key="12">
    <source>
        <dbReference type="ARBA" id="ARBA00036634"/>
    </source>
</evidence>
<protein>
    <submittedName>
        <fullName evidence="18">Mucolipin-3-like</fullName>
    </submittedName>
</protein>
<keyword evidence="7 14" id="KW-1133">Transmembrane helix</keyword>
<evidence type="ECO:0000313" key="18">
    <source>
        <dbReference type="RefSeq" id="XP_031551125.1"/>
    </source>
</evidence>
<dbReference type="Gene3D" id="1.10.287.70">
    <property type="match status" value="1"/>
</dbReference>
<dbReference type="Proteomes" id="UP000515163">
    <property type="component" value="Unplaced"/>
</dbReference>
<dbReference type="PANTHER" id="PTHR12127">
    <property type="entry name" value="MUCOLIPIN"/>
    <property type="match status" value="1"/>
</dbReference>
<dbReference type="GO" id="GO:0005765">
    <property type="term" value="C:lysosomal membrane"/>
    <property type="evidence" value="ECO:0007669"/>
    <property type="project" value="TreeGrafter"/>
</dbReference>
<evidence type="ECO:0000256" key="4">
    <source>
        <dbReference type="ARBA" id="ARBA00022475"/>
    </source>
</evidence>
<evidence type="ECO:0000313" key="17">
    <source>
        <dbReference type="Proteomes" id="UP000515163"/>
    </source>
</evidence>
<keyword evidence="5 14" id="KW-0812">Transmembrane</keyword>
<evidence type="ECO:0000256" key="6">
    <source>
        <dbReference type="ARBA" id="ARBA00022753"/>
    </source>
</evidence>
<keyword evidence="6" id="KW-0967">Endosome</keyword>
<dbReference type="GeneID" id="116288470"/>
<dbReference type="KEGG" id="aten:116288470"/>
<evidence type="ECO:0000256" key="10">
    <source>
        <dbReference type="ARBA" id="ARBA00023157"/>
    </source>
</evidence>
<dbReference type="InterPro" id="IPR013122">
    <property type="entry name" value="PKD1_2_channel"/>
</dbReference>
<evidence type="ECO:0000256" key="3">
    <source>
        <dbReference type="ARBA" id="ARBA00022448"/>
    </source>
</evidence>
<evidence type="ECO:0000256" key="1">
    <source>
        <dbReference type="ARBA" id="ARBA00004337"/>
    </source>
</evidence>
<comment type="subcellular location">
    <subcellularLocation>
        <location evidence="2">Cell membrane</location>
        <topology evidence="2">Multi-pass membrane protein</topology>
    </subcellularLocation>
    <subcellularLocation>
        <location evidence="1">Endosome membrane</location>
        <topology evidence="1">Multi-pass membrane protein</topology>
    </subcellularLocation>
</comment>
<dbReference type="AlphaFoldDB" id="A0A6P8HEY7"/>
<evidence type="ECO:0000256" key="14">
    <source>
        <dbReference type="SAM" id="Phobius"/>
    </source>
</evidence>
<dbReference type="RefSeq" id="XP_031551125.1">
    <property type="nucleotide sequence ID" value="XM_031695265.1"/>
</dbReference>
<accession>A0A6P8HEY7</accession>
<dbReference type="GO" id="GO:0010008">
    <property type="term" value="C:endosome membrane"/>
    <property type="evidence" value="ECO:0007669"/>
    <property type="project" value="UniProtKB-SubCell"/>
</dbReference>
<keyword evidence="8" id="KW-0406">Ion transport</keyword>
<dbReference type="InParanoid" id="A0A6P8HEY7"/>
<evidence type="ECO:0000256" key="7">
    <source>
        <dbReference type="ARBA" id="ARBA00022989"/>
    </source>
</evidence>
<comment type="catalytic activity">
    <reaction evidence="12">
        <text>Ca(2+)(in) = Ca(2+)(out)</text>
        <dbReference type="Rhea" id="RHEA:29671"/>
        <dbReference type="ChEBI" id="CHEBI:29108"/>
    </reaction>
</comment>
<reference evidence="18" key="1">
    <citation type="submission" date="2025-08" db="UniProtKB">
        <authorList>
            <consortium name="RefSeq"/>
        </authorList>
    </citation>
    <scope>IDENTIFICATION</scope>
    <source>
        <tissue evidence="18">Tentacle</tissue>
    </source>
</reference>
<proteinExistence type="predicted"/>
<dbReference type="GO" id="GO:0072345">
    <property type="term" value="F:NAADP-sensitive calcium-release channel activity"/>
    <property type="evidence" value="ECO:0007669"/>
    <property type="project" value="TreeGrafter"/>
</dbReference>
<name>A0A6P8HEY7_ACTTE</name>
<keyword evidence="3" id="KW-0813">Transport</keyword>
<feature type="compositionally biased region" description="Basic and acidic residues" evidence="13">
    <location>
        <begin position="58"/>
        <end position="68"/>
    </location>
</feature>
<evidence type="ECO:0000256" key="2">
    <source>
        <dbReference type="ARBA" id="ARBA00004651"/>
    </source>
</evidence>
<feature type="transmembrane region" description="Helical" evidence="14">
    <location>
        <begin position="499"/>
        <end position="521"/>
    </location>
</feature>
<keyword evidence="17" id="KW-1185">Reference proteome</keyword>
<evidence type="ECO:0000256" key="9">
    <source>
        <dbReference type="ARBA" id="ARBA00023136"/>
    </source>
</evidence>
<feature type="transmembrane region" description="Helical" evidence="14">
    <location>
        <begin position="410"/>
        <end position="443"/>
    </location>
</feature>
<evidence type="ECO:0000256" key="13">
    <source>
        <dbReference type="SAM" id="MobiDB-lite"/>
    </source>
</evidence>
<feature type="transmembrane region" description="Helical" evidence="14">
    <location>
        <begin position="365"/>
        <end position="389"/>
    </location>
</feature>
<feature type="domain" description="Polycystin cation channel PKD1/PKD2" evidence="15">
    <location>
        <begin position="411"/>
        <end position="594"/>
    </location>
</feature>
<dbReference type="Pfam" id="PF21381">
    <property type="entry name" value="MCLN_ECD"/>
    <property type="match status" value="1"/>
</dbReference>
<organism evidence="17 18">
    <name type="scientific">Actinia tenebrosa</name>
    <name type="common">Australian red waratah sea anemone</name>
    <dbReference type="NCBI Taxonomy" id="6105"/>
    <lineage>
        <taxon>Eukaryota</taxon>
        <taxon>Metazoa</taxon>
        <taxon>Cnidaria</taxon>
        <taxon>Anthozoa</taxon>
        <taxon>Hexacorallia</taxon>
        <taxon>Actiniaria</taxon>
        <taxon>Actiniidae</taxon>
        <taxon>Actinia</taxon>
    </lineage>
</organism>
<feature type="region of interest" description="Disordered" evidence="13">
    <location>
        <begin position="51"/>
        <end position="77"/>
    </location>
</feature>
<evidence type="ECO:0000256" key="11">
    <source>
        <dbReference type="ARBA" id="ARBA00023303"/>
    </source>
</evidence>